<dbReference type="Pfam" id="PF04760">
    <property type="entry name" value="IF2_N"/>
    <property type="match status" value="1"/>
</dbReference>
<comment type="similarity">
    <text evidence="2">Belongs to the TRAFAC class translation factor GTPase superfamily. Classic translation factor GTPase family. IF-2 subfamily.</text>
</comment>
<keyword evidence="8" id="KW-0342">GTP-binding</keyword>
<dbReference type="InterPro" id="IPR006847">
    <property type="entry name" value="IF2_N"/>
</dbReference>
<dbReference type="CDD" id="cd03692">
    <property type="entry name" value="mtIF2_IVc"/>
    <property type="match status" value="1"/>
</dbReference>
<dbReference type="SUPFAM" id="SSF50447">
    <property type="entry name" value="Translation proteins"/>
    <property type="match status" value="2"/>
</dbReference>
<dbReference type="GO" id="GO:0003924">
    <property type="term" value="F:GTPase activity"/>
    <property type="evidence" value="ECO:0007669"/>
    <property type="project" value="InterPro"/>
</dbReference>
<evidence type="ECO:0000259" key="13">
    <source>
        <dbReference type="PROSITE" id="PS50158"/>
    </source>
</evidence>
<dbReference type="InterPro" id="IPR044145">
    <property type="entry name" value="IF2_II"/>
</dbReference>
<evidence type="ECO:0000313" key="16">
    <source>
        <dbReference type="Proteomes" id="UP000800092"/>
    </source>
</evidence>
<dbReference type="CDD" id="cd01887">
    <property type="entry name" value="IF2_eIF5B"/>
    <property type="match status" value="1"/>
</dbReference>
<evidence type="ECO:0000256" key="11">
    <source>
        <dbReference type="PROSITE-ProRule" id="PRU00047"/>
    </source>
</evidence>
<feature type="compositionally biased region" description="Basic and acidic residues" evidence="12">
    <location>
        <begin position="200"/>
        <end position="216"/>
    </location>
</feature>
<dbReference type="AlphaFoldDB" id="A0A6A6H753"/>
<evidence type="ECO:0000256" key="2">
    <source>
        <dbReference type="ARBA" id="ARBA00007733"/>
    </source>
</evidence>
<dbReference type="InterPro" id="IPR001878">
    <property type="entry name" value="Znf_CCHC"/>
</dbReference>
<keyword evidence="3 15" id="KW-0396">Initiation factor</keyword>
<dbReference type="Pfam" id="PF00009">
    <property type="entry name" value="GTP_EFTU"/>
    <property type="match status" value="1"/>
</dbReference>
<evidence type="ECO:0000256" key="1">
    <source>
        <dbReference type="ARBA" id="ARBA00004173"/>
    </source>
</evidence>
<feature type="compositionally biased region" description="Polar residues" evidence="12">
    <location>
        <begin position="134"/>
        <end position="146"/>
    </location>
</feature>
<dbReference type="OrthoDB" id="361630at2759"/>
<evidence type="ECO:0000256" key="6">
    <source>
        <dbReference type="ARBA" id="ARBA00022946"/>
    </source>
</evidence>
<comment type="subcellular location">
    <subcellularLocation>
        <location evidence="1">Mitochondrion</location>
    </subcellularLocation>
</comment>
<dbReference type="CDD" id="cd03702">
    <property type="entry name" value="IF2_mtIF2_II"/>
    <property type="match status" value="1"/>
</dbReference>
<dbReference type="Gene3D" id="3.40.50.300">
    <property type="entry name" value="P-loop containing nucleotide triphosphate hydrolases"/>
    <property type="match status" value="1"/>
</dbReference>
<dbReference type="FunFam" id="3.40.50.300:FF:000019">
    <property type="entry name" value="Translation initiation factor IF-2"/>
    <property type="match status" value="1"/>
</dbReference>
<evidence type="ECO:0000256" key="5">
    <source>
        <dbReference type="ARBA" id="ARBA00022917"/>
    </source>
</evidence>
<feature type="region of interest" description="Disordered" evidence="12">
    <location>
        <begin position="133"/>
        <end position="216"/>
    </location>
</feature>
<keyword evidence="11" id="KW-0479">Metal-binding</keyword>
<dbReference type="FunFam" id="2.40.30.10:FF:000008">
    <property type="entry name" value="Translation initiation factor IF-2"/>
    <property type="match status" value="1"/>
</dbReference>
<evidence type="ECO:0000256" key="12">
    <source>
        <dbReference type="SAM" id="MobiDB-lite"/>
    </source>
</evidence>
<sequence>MPSDLYRKITPNNQASNPINPTERREPLSPAFRIHYHDGRKLSNASQDAVEPPFASSWRNLQPQANRRETGLPQSEKPVPEYRRQHQQRWQSATDARFVSLNEQRQNDAVRARFARRACFRCGSTEHLAKDCAVQSSRISSPQTASRSRDPPRPQISSQSRFGQRGPEANEMNERKMGETERQVQQWQQRTPEFRTGSDAVERAPRQRDRREKDRRRSNFVYEDEFEDEASSNWRQDKKALKAEKAARKEKKAQGAPMQIYIPAFISVTNLATLIKIRTEDLVEKMADLGYGDVAHDEILNAENAGLIALEYNCEAIPERDSADYDLLPRPEADDKSLLPLRPPVVTIMGHVDHGKTTILDYLRKSSVAASEFGGITQHIGAFSVSLASGKLITFLDTPGHSAFEVMRKRGATVTDIVVLVVAGDDSVKPQTIEAIKHAKGASVPIIVAINKMDKEGANPERVKGDLARHGIDVEDFGGDVQVVCVSGKTGLGIPDLEESIVTQSEILDHRGETDGPVEGWVLESTTKRAGRVATVLVKRGSLSPGDILVAGTTWARVRVLRNEAGAQVPIATPGTPVEVDGWRALPAAGDQVLQAPNEQKATDVVSFREEKAERVKLAQDMEAINEFRRLEQDKREREAATAAAAADAKANGDVAPVPAAEVQEEKSTGPTQVNFLIKGDVAGSVEAVENSISALAHPEVRPHVLRSGVGPVSEFDVEHAAAAQGYIVCFNTTVEPGMAQMAERKGVGLIEQNVIYRLVDDVKAKLSENLKPSVSTRVLGEAEVAEEFEIGVGGRKKMKIAGCKVRNGVVNRGVKVRVLRGEREVVFDGILNSLKNVKKDVSEMRKGTECGIGFENWEEFQIGDQIQCYEERVEKRFL</sequence>
<keyword evidence="4" id="KW-0547">Nucleotide-binding</keyword>
<dbReference type="PROSITE" id="PS01176">
    <property type="entry name" value="IF2"/>
    <property type="match status" value="1"/>
</dbReference>
<feature type="domain" description="CCHC-type" evidence="13">
    <location>
        <begin position="119"/>
        <end position="132"/>
    </location>
</feature>
<dbReference type="Gene3D" id="3.40.50.10050">
    <property type="entry name" value="Translation initiation factor IF- 2, domain 3"/>
    <property type="match status" value="1"/>
</dbReference>
<evidence type="ECO:0000256" key="3">
    <source>
        <dbReference type="ARBA" id="ARBA00022540"/>
    </source>
</evidence>
<dbReference type="InterPro" id="IPR036925">
    <property type="entry name" value="TIF_IF2_dom3_sf"/>
</dbReference>
<keyword evidence="16" id="KW-1185">Reference proteome</keyword>
<evidence type="ECO:0000313" key="15">
    <source>
        <dbReference type="EMBL" id="KAF2233709.1"/>
    </source>
</evidence>
<dbReference type="SMART" id="SM00343">
    <property type="entry name" value="ZnF_C2HC"/>
    <property type="match status" value="1"/>
</dbReference>
<dbReference type="Gene3D" id="2.40.30.10">
    <property type="entry name" value="Translation factors"/>
    <property type="match status" value="2"/>
</dbReference>
<evidence type="ECO:0000256" key="8">
    <source>
        <dbReference type="ARBA" id="ARBA00023134"/>
    </source>
</evidence>
<feature type="compositionally biased region" description="Polar residues" evidence="12">
    <location>
        <begin position="10"/>
        <end position="20"/>
    </location>
</feature>
<dbReference type="PANTHER" id="PTHR43381">
    <property type="entry name" value="TRANSLATION INITIATION FACTOR IF-2-RELATED"/>
    <property type="match status" value="1"/>
</dbReference>
<dbReference type="InterPro" id="IPR015760">
    <property type="entry name" value="TIF_IF2"/>
</dbReference>
<evidence type="ECO:0000256" key="7">
    <source>
        <dbReference type="ARBA" id="ARBA00023128"/>
    </source>
</evidence>
<dbReference type="InterPro" id="IPR027417">
    <property type="entry name" value="P-loop_NTPase"/>
</dbReference>
<dbReference type="Pfam" id="PF11987">
    <property type="entry name" value="IF-2"/>
    <property type="match status" value="1"/>
</dbReference>
<dbReference type="HAMAP" id="MF_00100_B">
    <property type="entry name" value="IF_2_B"/>
    <property type="match status" value="1"/>
</dbReference>
<evidence type="ECO:0000256" key="9">
    <source>
        <dbReference type="ARBA" id="ARBA00025162"/>
    </source>
</evidence>
<reference evidence="15" key="1">
    <citation type="journal article" date="2020" name="Stud. Mycol.">
        <title>101 Dothideomycetes genomes: a test case for predicting lifestyles and emergence of pathogens.</title>
        <authorList>
            <person name="Haridas S."/>
            <person name="Albert R."/>
            <person name="Binder M."/>
            <person name="Bloem J."/>
            <person name="Labutti K."/>
            <person name="Salamov A."/>
            <person name="Andreopoulos B."/>
            <person name="Baker S."/>
            <person name="Barry K."/>
            <person name="Bills G."/>
            <person name="Bluhm B."/>
            <person name="Cannon C."/>
            <person name="Castanera R."/>
            <person name="Culley D."/>
            <person name="Daum C."/>
            <person name="Ezra D."/>
            <person name="Gonzalez J."/>
            <person name="Henrissat B."/>
            <person name="Kuo A."/>
            <person name="Liang C."/>
            <person name="Lipzen A."/>
            <person name="Lutzoni F."/>
            <person name="Magnuson J."/>
            <person name="Mondo S."/>
            <person name="Nolan M."/>
            <person name="Ohm R."/>
            <person name="Pangilinan J."/>
            <person name="Park H.-J."/>
            <person name="Ramirez L."/>
            <person name="Alfaro M."/>
            <person name="Sun H."/>
            <person name="Tritt A."/>
            <person name="Yoshinaga Y."/>
            <person name="Zwiers L.-H."/>
            <person name="Turgeon B."/>
            <person name="Goodwin S."/>
            <person name="Spatafora J."/>
            <person name="Crous P."/>
            <person name="Grigoriev I."/>
        </authorList>
    </citation>
    <scope>NUCLEOTIDE SEQUENCE</scope>
    <source>
        <strain evidence="15">Tuck. ex Michener</strain>
    </source>
</reference>
<dbReference type="InterPro" id="IPR009000">
    <property type="entry name" value="Transl_B-barrel_sf"/>
</dbReference>
<dbReference type="GO" id="GO:0003743">
    <property type="term" value="F:translation initiation factor activity"/>
    <property type="evidence" value="ECO:0007669"/>
    <property type="project" value="UniProtKB-KW"/>
</dbReference>
<dbReference type="InterPro" id="IPR053905">
    <property type="entry name" value="EF-G-like_DII"/>
</dbReference>
<dbReference type="Pfam" id="PF00098">
    <property type="entry name" value="zf-CCHC"/>
    <property type="match status" value="1"/>
</dbReference>
<gene>
    <name evidence="15" type="ORF">EV356DRAFT_447954</name>
</gene>
<dbReference type="GO" id="GO:0005525">
    <property type="term" value="F:GTP binding"/>
    <property type="evidence" value="ECO:0007669"/>
    <property type="project" value="UniProtKB-KW"/>
</dbReference>
<accession>A0A6A6H753</accession>
<feature type="compositionally biased region" description="Basic and acidic residues" evidence="12">
    <location>
        <begin position="172"/>
        <end position="182"/>
    </location>
</feature>
<dbReference type="InterPro" id="IPR000178">
    <property type="entry name" value="TF_IF2_bacterial-like"/>
</dbReference>
<keyword evidence="11" id="KW-0862">Zinc</keyword>
<dbReference type="PROSITE" id="PS51722">
    <property type="entry name" value="G_TR_2"/>
    <property type="match status" value="1"/>
</dbReference>
<dbReference type="InterPro" id="IPR005225">
    <property type="entry name" value="Small_GTP-bd"/>
</dbReference>
<keyword evidence="7" id="KW-0496">Mitochondrion</keyword>
<feature type="domain" description="Tr-type G" evidence="14">
    <location>
        <begin position="341"/>
        <end position="509"/>
    </location>
</feature>
<dbReference type="FunFam" id="3.40.50.10050:FF:000001">
    <property type="entry name" value="Translation initiation factor IF-2"/>
    <property type="match status" value="1"/>
</dbReference>
<organism evidence="15 16">
    <name type="scientific">Viridothelium virens</name>
    <name type="common">Speckled blister lichen</name>
    <name type="synonym">Trypethelium virens</name>
    <dbReference type="NCBI Taxonomy" id="1048519"/>
    <lineage>
        <taxon>Eukaryota</taxon>
        <taxon>Fungi</taxon>
        <taxon>Dikarya</taxon>
        <taxon>Ascomycota</taxon>
        <taxon>Pezizomycotina</taxon>
        <taxon>Dothideomycetes</taxon>
        <taxon>Dothideomycetes incertae sedis</taxon>
        <taxon>Trypetheliales</taxon>
        <taxon>Trypetheliaceae</taxon>
        <taxon>Viridothelium</taxon>
    </lineage>
</organism>
<name>A0A6A6H753_VIRVR</name>
<dbReference type="Proteomes" id="UP000800092">
    <property type="component" value="Unassembled WGS sequence"/>
</dbReference>
<dbReference type="SUPFAM" id="SSF52156">
    <property type="entry name" value="Initiation factor IF2/eIF5b, domain 3"/>
    <property type="match status" value="1"/>
</dbReference>
<evidence type="ECO:0000259" key="14">
    <source>
        <dbReference type="PROSITE" id="PS51722"/>
    </source>
</evidence>
<dbReference type="GO" id="GO:0008270">
    <property type="term" value="F:zinc ion binding"/>
    <property type="evidence" value="ECO:0007669"/>
    <property type="project" value="UniProtKB-KW"/>
</dbReference>
<keyword evidence="5" id="KW-0648">Protein biosynthesis</keyword>
<dbReference type="Pfam" id="PF22042">
    <property type="entry name" value="EF-G_D2"/>
    <property type="match status" value="1"/>
</dbReference>
<keyword evidence="6" id="KW-0809">Transit peptide</keyword>
<evidence type="ECO:0000256" key="10">
    <source>
        <dbReference type="ARBA" id="ARBA00044200"/>
    </source>
</evidence>
<dbReference type="EMBL" id="ML991804">
    <property type="protein sequence ID" value="KAF2233709.1"/>
    <property type="molecule type" value="Genomic_DNA"/>
</dbReference>
<proteinExistence type="inferred from homology"/>
<feature type="region of interest" description="Disordered" evidence="12">
    <location>
        <begin position="1"/>
        <end position="92"/>
    </location>
</feature>
<dbReference type="NCBIfam" id="TIGR00231">
    <property type="entry name" value="small_GTP"/>
    <property type="match status" value="1"/>
</dbReference>
<dbReference type="GO" id="GO:0003676">
    <property type="term" value="F:nucleic acid binding"/>
    <property type="evidence" value="ECO:0007669"/>
    <property type="project" value="InterPro"/>
</dbReference>
<dbReference type="InterPro" id="IPR000795">
    <property type="entry name" value="T_Tr_GTP-bd_dom"/>
</dbReference>
<evidence type="ECO:0000256" key="4">
    <source>
        <dbReference type="ARBA" id="ARBA00022741"/>
    </source>
</evidence>
<protein>
    <recommendedName>
        <fullName evidence="10">Translation initiation factor IF-2, mitochondrial</fullName>
    </recommendedName>
</protein>
<dbReference type="SUPFAM" id="SSF52540">
    <property type="entry name" value="P-loop containing nucleoside triphosphate hydrolases"/>
    <property type="match status" value="1"/>
</dbReference>
<comment type="function">
    <text evidence="9">One of the essential components for the initiation of protein synthesis. Protects formylmethionyl-tRNA from spontaneous hydrolysis and promotes its binding to the 30S ribosomal subunits. Also involved in the hydrolysis of GTP during the formation of the 70S ribosomal complex.</text>
</comment>
<dbReference type="InterPro" id="IPR023115">
    <property type="entry name" value="TIF_IF2_dom3"/>
</dbReference>
<keyword evidence="11" id="KW-0863">Zinc-finger</keyword>
<dbReference type="PROSITE" id="PS50158">
    <property type="entry name" value="ZF_CCHC"/>
    <property type="match status" value="1"/>
</dbReference>
<dbReference type="GO" id="GO:0005739">
    <property type="term" value="C:mitochondrion"/>
    <property type="evidence" value="ECO:0007669"/>
    <property type="project" value="UniProtKB-SubCell"/>
</dbReference>
<dbReference type="PANTHER" id="PTHR43381:SF20">
    <property type="entry name" value="TRANSLATION INITIATION FACTOR IF-2, MITOCHONDRIAL"/>
    <property type="match status" value="1"/>
</dbReference>